<evidence type="ECO:0000259" key="6">
    <source>
        <dbReference type="PROSITE" id="PS51686"/>
    </source>
</evidence>
<dbReference type="GO" id="GO:0140662">
    <property type="term" value="F:ATP-dependent protein folding chaperone"/>
    <property type="evidence" value="ECO:0007669"/>
    <property type="project" value="InterPro"/>
</dbReference>
<accession>A0A367JC52</accession>
<proteinExistence type="inferred from homology"/>
<dbReference type="SUPFAM" id="SSF100920">
    <property type="entry name" value="Heat shock protein 70kD (HSP70), peptide-binding domain"/>
    <property type="match status" value="1"/>
</dbReference>
<feature type="binding site" evidence="5">
    <location>
        <position position="216"/>
    </location>
    <ligand>
        <name>S-adenosyl-L-methionine</name>
        <dbReference type="ChEBI" id="CHEBI:59789"/>
    </ligand>
</feature>
<evidence type="ECO:0000256" key="1">
    <source>
        <dbReference type="ARBA" id="ARBA00022603"/>
    </source>
</evidence>
<dbReference type="AlphaFoldDB" id="A0A367JC52"/>
<dbReference type="InterPro" id="IPR029047">
    <property type="entry name" value="HSP70_peptide-bd_sf"/>
</dbReference>
<dbReference type="PRINTS" id="PR02008">
    <property type="entry name" value="RCMTFAMILY"/>
</dbReference>
<dbReference type="GO" id="GO:0003723">
    <property type="term" value="F:RNA binding"/>
    <property type="evidence" value="ECO:0007669"/>
    <property type="project" value="UniProtKB-UniRule"/>
</dbReference>
<dbReference type="Pfam" id="PF21153">
    <property type="entry name" value="NSUN5_N"/>
    <property type="match status" value="1"/>
</dbReference>
<evidence type="ECO:0000256" key="5">
    <source>
        <dbReference type="PROSITE-ProRule" id="PRU01023"/>
    </source>
</evidence>
<dbReference type="InterPro" id="IPR049561">
    <property type="entry name" value="NSUN5_7_fdxn-like"/>
</dbReference>
<dbReference type="InterPro" id="IPR049560">
    <property type="entry name" value="MeTrfase_RsmB-F_NOP2_cat"/>
</dbReference>
<dbReference type="Proteomes" id="UP000253551">
    <property type="component" value="Unassembled WGS sequence"/>
</dbReference>
<dbReference type="GO" id="GO:0005730">
    <property type="term" value="C:nucleolus"/>
    <property type="evidence" value="ECO:0007669"/>
    <property type="project" value="TreeGrafter"/>
</dbReference>
<dbReference type="InterPro" id="IPR023267">
    <property type="entry name" value="RCMT"/>
</dbReference>
<dbReference type="GO" id="GO:0008173">
    <property type="term" value="F:RNA methyltransferase activity"/>
    <property type="evidence" value="ECO:0007669"/>
    <property type="project" value="InterPro"/>
</dbReference>
<dbReference type="PANTHER" id="PTHR22807:SF4">
    <property type="entry name" value="28S RRNA (CYTOSINE-C(5))-METHYLTRANSFERASE"/>
    <property type="match status" value="1"/>
</dbReference>
<comment type="caution">
    <text evidence="5">Lacks conserved residue(s) required for the propagation of feature annotation.</text>
</comment>
<evidence type="ECO:0000313" key="8">
    <source>
        <dbReference type="Proteomes" id="UP000253551"/>
    </source>
</evidence>
<dbReference type="InterPro" id="IPR001678">
    <property type="entry name" value="MeTrfase_RsmB-F_NOP2_dom"/>
</dbReference>
<organism evidence="7 8">
    <name type="scientific">Rhizopus stolonifer</name>
    <name type="common">Rhizopus nigricans</name>
    <dbReference type="NCBI Taxonomy" id="4846"/>
    <lineage>
        <taxon>Eukaryota</taxon>
        <taxon>Fungi</taxon>
        <taxon>Fungi incertae sedis</taxon>
        <taxon>Mucoromycota</taxon>
        <taxon>Mucoromycotina</taxon>
        <taxon>Mucoromycetes</taxon>
        <taxon>Mucorales</taxon>
        <taxon>Mucorineae</taxon>
        <taxon>Rhizopodaceae</taxon>
        <taxon>Rhizopus</taxon>
    </lineage>
</organism>
<feature type="domain" description="SAM-dependent MTase RsmB/NOP-type" evidence="6">
    <location>
        <begin position="52"/>
        <end position="347"/>
    </location>
</feature>
<sequence>LVLIHDLLFTKRGITVRNEVPLKQCITRHQARLKAELIKIKVKRGVTTNEDLVSQKVKDAVLIPRYARVNEHKITVGKAIKAFEKEGFSLIEYPEDLKELQTDFHDHALYKSGQIILQDKASCFPAHVCHPPQGVHAIDACAAPGNKTSHLSALMKNTGKIWAFDLDSRRLALLKRLTGRAGCKNIDPIHGSFLEADPNDPQYAEVFDCVEYLLLDPSCSGSGIISRLDHLVDDEDENENNESESQEERLKNLSEFQISIIEHALKCKIQGVNIKLILLVPKAKRVVYSTCSIHAQENEHVVKTILKNNPDFELATRDSVLPTWDRRGIPEEIENDKGGAQTQVTLDINANDTLDISSPDKTTVKYNKITINNDRGRLSKDDIECMVNGVKKYKTEAFFTHNNDQPGFLISTQKQTCSYQK</sequence>
<dbReference type="Pfam" id="PF21148">
    <property type="entry name" value="NSUN5_fdxn-like"/>
    <property type="match status" value="1"/>
</dbReference>
<dbReference type="Gene3D" id="3.40.50.150">
    <property type="entry name" value="Vaccinia Virus protein VP39"/>
    <property type="match status" value="1"/>
</dbReference>
<dbReference type="EMBL" id="PJQM01003702">
    <property type="protein sequence ID" value="RCH87507.1"/>
    <property type="molecule type" value="Genomic_DNA"/>
</dbReference>
<dbReference type="GO" id="GO:0070475">
    <property type="term" value="P:rRNA base methylation"/>
    <property type="evidence" value="ECO:0007669"/>
    <property type="project" value="TreeGrafter"/>
</dbReference>
<name>A0A367JC52_RHIST</name>
<reference evidence="7 8" key="1">
    <citation type="journal article" date="2018" name="G3 (Bethesda)">
        <title>Phylogenetic and Phylogenomic Definition of Rhizopus Species.</title>
        <authorList>
            <person name="Gryganskyi A.P."/>
            <person name="Golan J."/>
            <person name="Dolatabadi S."/>
            <person name="Mondo S."/>
            <person name="Robb S."/>
            <person name="Idnurm A."/>
            <person name="Muszewska A."/>
            <person name="Steczkiewicz K."/>
            <person name="Masonjones S."/>
            <person name="Liao H.L."/>
            <person name="Gajdeczka M.T."/>
            <person name="Anike F."/>
            <person name="Vuek A."/>
            <person name="Anishchenko I.M."/>
            <person name="Voigt K."/>
            <person name="de Hoog G.S."/>
            <person name="Smith M.E."/>
            <person name="Heitman J."/>
            <person name="Vilgalys R."/>
            <person name="Stajich J.E."/>
        </authorList>
    </citation>
    <scope>NUCLEOTIDE SEQUENCE [LARGE SCALE GENOMIC DNA]</scope>
    <source>
        <strain evidence="7 8">LSU 92-RS-03</strain>
    </source>
</reference>
<feature type="active site" description="Nucleophile" evidence="5">
    <location>
        <position position="291"/>
    </location>
</feature>
<dbReference type="PANTHER" id="PTHR22807">
    <property type="entry name" value="NOP2 YEAST -RELATED NOL1/NOP2/FMU SUN DOMAIN-CONTAINING"/>
    <property type="match status" value="1"/>
</dbReference>
<feature type="binding site" evidence="5">
    <location>
        <begin position="141"/>
        <end position="147"/>
    </location>
    <ligand>
        <name>S-adenosyl-L-methionine</name>
        <dbReference type="ChEBI" id="CHEBI:59789"/>
    </ligand>
</feature>
<gene>
    <name evidence="7" type="primary">NSUN5</name>
    <name evidence="7" type="ORF">CU098_003947</name>
</gene>
<evidence type="ECO:0000256" key="3">
    <source>
        <dbReference type="ARBA" id="ARBA00022691"/>
    </source>
</evidence>
<evidence type="ECO:0000313" key="7">
    <source>
        <dbReference type="EMBL" id="RCH87507.1"/>
    </source>
</evidence>
<keyword evidence="3 5" id="KW-0949">S-adenosyl-L-methionine</keyword>
<dbReference type="InterPro" id="IPR048889">
    <property type="entry name" value="NSUN5_RCM1_N"/>
</dbReference>
<keyword evidence="2 5" id="KW-0808">Transferase</keyword>
<keyword evidence="8" id="KW-1185">Reference proteome</keyword>
<feature type="binding site" evidence="5">
    <location>
        <position position="165"/>
    </location>
    <ligand>
        <name>S-adenosyl-L-methionine</name>
        <dbReference type="ChEBI" id="CHEBI:59789"/>
    </ligand>
</feature>
<keyword evidence="4 5" id="KW-0694">RNA-binding</keyword>
<dbReference type="OrthoDB" id="435282at2759"/>
<comment type="similarity">
    <text evidence="5">Belongs to the class I-like SAM-binding methyltransferase superfamily. RsmB/NOP family.</text>
</comment>
<dbReference type="GO" id="GO:0005524">
    <property type="term" value="F:ATP binding"/>
    <property type="evidence" value="ECO:0007669"/>
    <property type="project" value="UniProtKB-KW"/>
</dbReference>
<feature type="non-terminal residue" evidence="7">
    <location>
        <position position="1"/>
    </location>
</feature>
<evidence type="ECO:0000256" key="2">
    <source>
        <dbReference type="ARBA" id="ARBA00022679"/>
    </source>
</evidence>
<dbReference type="CDD" id="cd02440">
    <property type="entry name" value="AdoMet_MTases"/>
    <property type="match status" value="1"/>
</dbReference>
<dbReference type="STRING" id="4846.A0A367JC52"/>
<dbReference type="InterPro" id="IPR029063">
    <property type="entry name" value="SAM-dependent_MTases_sf"/>
</dbReference>
<dbReference type="SUPFAM" id="SSF53335">
    <property type="entry name" value="S-adenosyl-L-methionine-dependent methyltransferases"/>
    <property type="match status" value="1"/>
</dbReference>
<dbReference type="PROSITE" id="PS51686">
    <property type="entry name" value="SAM_MT_RSMB_NOP"/>
    <property type="match status" value="1"/>
</dbReference>
<dbReference type="Pfam" id="PF01189">
    <property type="entry name" value="Methyltr_RsmB-F"/>
    <property type="match status" value="1"/>
</dbReference>
<evidence type="ECO:0000256" key="4">
    <source>
        <dbReference type="ARBA" id="ARBA00022884"/>
    </source>
</evidence>
<comment type="caution">
    <text evidence="7">The sequence shown here is derived from an EMBL/GenBank/DDBJ whole genome shotgun (WGS) entry which is preliminary data.</text>
</comment>
<protein>
    <submittedName>
        <fullName evidence="7">Putative 28S rRNA (Cytosine-C(5))-methyltransferase</fullName>
    </submittedName>
</protein>
<keyword evidence="1 5" id="KW-0489">Methyltransferase</keyword>